<sequence length="325" mass="38133">MYNVTKKHICKVCTSTKKHKQFLVKEMMFGFRDEFTYFQCTDCGCLQIDEVPNKLNKYYPDNYYSFGKYNGKKFRGIVGRLNKLRYQHLWTGPKLIKAILKLFSGNKFFIFNDLNIDKKTKILDVGCGGGKKFLYPLAEAGFINIKGCDPFLKNTIQYENGLTIEKSSIFDLRGYWDIITFHHSFEHVPNPLDFLNKVYELLEPDGICIIRIPTVSSYAWEHYGVNWVQLDAPRHLLLHSYKSIKLLGKKCKLKLFKCVYDSYHFQFTGSEKYIKNIPLRRSKNIGLVDFTKSKIQQKKYERKAQNLNKESRGDQAAFFFKKSLN</sequence>
<organism evidence="1 2">
    <name type="scientific">Psychroflexus salis</name>
    <dbReference type="NCBI Taxonomy" id="1526574"/>
    <lineage>
        <taxon>Bacteria</taxon>
        <taxon>Pseudomonadati</taxon>
        <taxon>Bacteroidota</taxon>
        <taxon>Flavobacteriia</taxon>
        <taxon>Flavobacteriales</taxon>
        <taxon>Flavobacteriaceae</taxon>
        <taxon>Psychroflexus</taxon>
    </lineage>
</organism>
<protein>
    <submittedName>
        <fullName evidence="1">Methyltransferase</fullName>
    </submittedName>
</protein>
<keyword evidence="2" id="KW-1185">Reference proteome</keyword>
<dbReference type="AlphaFoldDB" id="A0A917E9E0"/>
<dbReference type="Gene3D" id="3.40.50.150">
    <property type="entry name" value="Vaccinia Virus protein VP39"/>
    <property type="match status" value="1"/>
</dbReference>
<evidence type="ECO:0000313" key="2">
    <source>
        <dbReference type="Proteomes" id="UP000599688"/>
    </source>
</evidence>
<dbReference type="PANTHER" id="PTHR43861">
    <property type="entry name" value="TRANS-ACONITATE 2-METHYLTRANSFERASE-RELATED"/>
    <property type="match status" value="1"/>
</dbReference>
<name>A0A917E9E0_9FLAO</name>
<keyword evidence="1" id="KW-0808">Transferase</keyword>
<dbReference type="RefSeq" id="WP_188405905.1">
    <property type="nucleotide sequence ID" value="NZ_BMGL01000006.1"/>
</dbReference>
<dbReference type="Proteomes" id="UP000599688">
    <property type="component" value="Unassembled WGS sequence"/>
</dbReference>
<keyword evidence="1" id="KW-0489">Methyltransferase</keyword>
<accession>A0A917E9E0</accession>
<reference evidence="1 2" key="1">
    <citation type="journal article" date="2014" name="Int. J. Syst. Evol. Microbiol.">
        <title>Complete genome sequence of Corynebacterium casei LMG S-19264T (=DSM 44701T), isolated from a smear-ripened cheese.</title>
        <authorList>
            <consortium name="US DOE Joint Genome Institute (JGI-PGF)"/>
            <person name="Walter F."/>
            <person name="Albersmeier A."/>
            <person name="Kalinowski J."/>
            <person name="Ruckert C."/>
        </authorList>
    </citation>
    <scope>NUCLEOTIDE SEQUENCE [LARGE SCALE GENOMIC DNA]</scope>
    <source>
        <strain evidence="1 2">CGMCC 1.12925</strain>
    </source>
</reference>
<dbReference type="EMBL" id="BMGL01000006">
    <property type="protein sequence ID" value="GGE12170.1"/>
    <property type="molecule type" value="Genomic_DNA"/>
</dbReference>
<gene>
    <name evidence="1" type="ORF">GCM10010831_11960</name>
</gene>
<dbReference type="GO" id="GO:0008168">
    <property type="term" value="F:methyltransferase activity"/>
    <property type="evidence" value="ECO:0007669"/>
    <property type="project" value="UniProtKB-KW"/>
</dbReference>
<dbReference type="SUPFAM" id="SSF53335">
    <property type="entry name" value="S-adenosyl-L-methionine-dependent methyltransferases"/>
    <property type="match status" value="1"/>
</dbReference>
<dbReference type="GO" id="GO:0032259">
    <property type="term" value="P:methylation"/>
    <property type="evidence" value="ECO:0007669"/>
    <property type="project" value="UniProtKB-KW"/>
</dbReference>
<dbReference type="InterPro" id="IPR029063">
    <property type="entry name" value="SAM-dependent_MTases_sf"/>
</dbReference>
<dbReference type="CDD" id="cd02440">
    <property type="entry name" value="AdoMet_MTases"/>
    <property type="match status" value="1"/>
</dbReference>
<dbReference type="Pfam" id="PF13489">
    <property type="entry name" value="Methyltransf_23"/>
    <property type="match status" value="1"/>
</dbReference>
<evidence type="ECO:0000313" key="1">
    <source>
        <dbReference type="EMBL" id="GGE12170.1"/>
    </source>
</evidence>
<proteinExistence type="predicted"/>
<comment type="caution">
    <text evidence="1">The sequence shown here is derived from an EMBL/GenBank/DDBJ whole genome shotgun (WGS) entry which is preliminary data.</text>
</comment>